<reference evidence="1 2" key="1">
    <citation type="journal article" date="2016" name="ISME J.">
        <title>Global occurrence and heterogeneity of the Roseobacter-clade species Ruegeria mobilis.</title>
        <authorList>
            <person name="Sonnenschein E."/>
            <person name="Gram L."/>
        </authorList>
    </citation>
    <scope>NUCLEOTIDE SEQUENCE [LARGE SCALE GENOMIC DNA]</scope>
    <source>
        <strain evidence="1 2">F1926</strain>
    </source>
</reference>
<dbReference type="GeneID" id="28250015"/>
<dbReference type="EMBL" id="CP015230">
    <property type="protein sequence ID" value="ANP40944.1"/>
    <property type="molecule type" value="Genomic_DNA"/>
</dbReference>
<evidence type="ECO:0000313" key="2">
    <source>
        <dbReference type="Proteomes" id="UP000013243"/>
    </source>
</evidence>
<evidence type="ECO:0000313" key="1">
    <source>
        <dbReference type="EMBL" id="ANP40944.1"/>
    </source>
</evidence>
<accession>A0A1B1A2Y6</accession>
<keyword evidence="1" id="KW-0378">Hydrolase</keyword>
<dbReference type="STRING" id="1265309.K529_009245"/>
<dbReference type="GO" id="GO:0016787">
    <property type="term" value="F:hydrolase activity"/>
    <property type="evidence" value="ECO:0007669"/>
    <property type="project" value="UniProtKB-KW"/>
</dbReference>
<dbReference type="OrthoDB" id="332706at2"/>
<dbReference type="InterPro" id="IPR029058">
    <property type="entry name" value="AB_hydrolase_fold"/>
</dbReference>
<organism evidence="1 2">
    <name type="scientific">Tritonibacter mobilis F1926</name>
    <dbReference type="NCBI Taxonomy" id="1265309"/>
    <lineage>
        <taxon>Bacteria</taxon>
        <taxon>Pseudomonadati</taxon>
        <taxon>Pseudomonadota</taxon>
        <taxon>Alphaproteobacteria</taxon>
        <taxon>Rhodobacterales</taxon>
        <taxon>Paracoccaceae</taxon>
        <taxon>Tritonibacter</taxon>
    </lineage>
</organism>
<dbReference type="RefSeq" id="WP_046002347.1">
    <property type="nucleotide sequence ID" value="NZ_CP015230.1"/>
</dbReference>
<dbReference type="AlphaFoldDB" id="A0A1B1A2Y6"/>
<dbReference type="KEGG" id="rmb:K529_009245"/>
<name>A0A1B1A2Y6_9RHOB</name>
<protein>
    <submittedName>
        <fullName evidence="1">Aspartic acid hydrolase</fullName>
    </submittedName>
</protein>
<dbReference type="Gene3D" id="3.40.50.1820">
    <property type="entry name" value="alpha/beta hydrolase"/>
    <property type="match status" value="1"/>
</dbReference>
<proteinExistence type="predicted"/>
<gene>
    <name evidence="1" type="ORF">K529_009245</name>
</gene>
<sequence>MTSDSAAKALATCQLTDSPWRYALQVAEAPDAPLVIAAHGSDRDIRGLLDGLGLEGQVSVLAPLFPAEIDGENTGDDYKFLTGGGADYLVLMDRILADALTRLNGRPRQIWLFGFSGGAQFAQRYALFRAAQLDGMILAAPGGVTLLREDVDWWPGLRGAARAVGAEVDFEALKTLRTAILVGAEDRAAGMVSRAEGTKFGARDAGLAGDTRIDKARALRDSLSAHGAPVTYTELPGVGHKLAPCTEAAAVILRDWLTQEQASTLPTSDRRHR</sequence>
<dbReference type="SUPFAM" id="SSF53474">
    <property type="entry name" value="alpha/beta-Hydrolases"/>
    <property type="match status" value="1"/>
</dbReference>
<dbReference type="Proteomes" id="UP000013243">
    <property type="component" value="Chromosome"/>
</dbReference>